<comment type="caution">
    <text evidence="2">The sequence shown here is derived from an EMBL/GenBank/DDBJ whole genome shotgun (WGS) entry which is preliminary data.</text>
</comment>
<organism evidence="2 3">
    <name type="scientific">Pleurodeles waltl</name>
    <name type="common">Iberian ribbed newt</name>
    <dbReference type="NCBI Taxonomy" id="8319"/>
    <lineage>
        <taxon>Eukaryota</taxon>
        <taxon>Metazoa</taxon>
        <taxon>Chordata</taxon>
        <taxon>Craniata</taxon>
        <taxon>Vertebrata</taxon>
        <taxon>Euteleostomi</taxon>
        <taxon>Amphibia</taxon>
        <taxon>Batrachia</taxon>
        <taxon>Caudata</taxon>
        <taxon>Salamandroidea</taxon>
        <taxon>Salamandridae</taxon>
        <taxon>Pleurodelinae</taxon>
        <taxon>Pleurodeles</taxon>
    </lineage>
</organism>
<evidence type="ECO:0000313" key="3">
    <source>
        <dbReference type="Proteomes" id="UP001066276"/>
    </source>
</evidence>
<feature type="region of interest" description="Disordered" evidence="1">
    <location>
        <begin position="64"/>
        <end position="106"/>
    </location>
</feature>
<keyword evidence="3" id="KW-1185">Reference proteome</keyword>
<proteinExistence type="predicted"/>
<dbReference type="EMBL" id="JANPWB010000006">
    <property type="protein sequence ID" value="KAJ1182150.1"/>
    <property type="molecule type" value="Genomic_DNA"/>
</dbReference>
<sequence>MSSWERGRVSSEACDWRQLRELLDAVEETRLQNITCDRERTFGLNVKNDGSVDGDQLAMHERENVVGGNSEATRDMMIYQDDPPRDVVDINSTPLPEDDGPIPLRA</sequence>
<accession>A0AAV7U039</accession>
<protein>
    <submittedName>
        <fullName evidence="2">Uncharacterized protein</fullName>
    </submittedName>
</protein>
<name>A0AAV7U039_PLEWA</name>
<dbReference type="Proteomes" id="UP001066276">
    <property type="component" value="Chromosome 3_2"/>
</dbReference>
<gene>
    <name evidence="2" type="ORF">NDU88_007345</name>
</gene>
<reference evidence="2" key="1">
    <citation type="journal article" date="2022" name="bioRxiv">
        <title>Sequencing and chromosome-scale assembly of the giantPleurodeles waltlgenome.</title>
        <authorList>
            <person name="Brown T."/>
            <person name="Elewa A."/>
            <person name="Iarovenko S."/>
            <person name="Subramanian E."/>
            <person name="Araus A.J."/>
            <person name="Petzold A."/>
            <person name="Susuki M."/>
            <person name="Suzuki K.-i.T."/>
            <person name="Hayashi T."/>
            <person name="Toyoda A."/>
            <person name="Oliveira C."/>
            <person name="Osipova E."/>
            <person name="Leigh N.D."/>
            <person name="Simon A."/>
            <person name="Yun M.H."/>
        </authorList>
    </citation>
    <scope>NUCLEOTIDE SEQUENCE</scope>
    <source>
        <strain evidence="2">20211129_DDA</strain>
        <tissue evidence="2">Liver</tissue>
    </source>
</reference>
<dbReference type="AlphaFoldDB" id="A0AAV7U039"/>
<evidence type="ECO:0000256" key="1">
    <source>
        <dbReference type="SAM" id="MobiDB-lite"/>
    </source>
</evidence>
<evidence type="ECO:0000313" key="2">
    <source>
        <dbReference type="EMBL" id="KAJ1182150.1"/>
    </source>
</evidence>